<evidence type="ECO:0000313" key="6">
    <source>
        <dbReference type="EMBL" id="CAB4189018.1"/>
    </source>
</evidence>
<accession>A0A6J5MGK6</accession>
<evidence type="ECO:0000313" key="7">
    <source>
        <dbReference type="EMBL" id="CAB4192601.1"/>
    </source>
</evidence>
<evidence type="ECO:0000313" key="4">
    <source>
        <dbReference type="EMBL" id="CAB4179817.1"/>
    </source>
</evidence>
<evidence type="ECO:0000313" key="8">
    <source>
        <dbReference type="EMBL" id="CAB4217878.1"/>
    </source>
</evidence>
<sequence length="71" mass="8017">MSDKESTNVRVELQYTRNLGNYESLRVAIGVEDFLRSGESVDAATERVYGFVESKILEKVTEMEKELKGNG</sequence>
<dbReference type="EMBL" id="LR796551">
    <property type="protein sequence ID" value="CAB4151038.1"/>
    <property type="molecule type" value="Genomic_DNA"/>
</dbReference>
<dbReference type="EMBL" id="LR798431">
    <property type="protein sequence ID" value="CAB5231576.1"/>
    <property type="molecule type" value="Genomic_DNA"/>
</dbReference>
<organism evidence="1">
    <name type="scientific">uncultured Caudovirales phage</name>
    <dbReference type="NCBI Taxonomy" id="2100421"/>
    <lineage>
        <taxon>Viruses</taxon>
        <taxon>Duplodnaviria</taxon>
        <taxon>Heunggongvirae</taxon>
        <taxon>Uroviricota</taxon>
        <taxon>Caudoviricetes</taxon>
        <taxon>Peduoviridae</taxon>
        <taxon>Maltschvirus</taxon>
        <taxon>Maltschvirus maltsch</taxon>
    </lineage>
</organism>
<dbReference type="EMBL" id="LR797455">
    <property type="protein sequence ID" value="CAB4217878.1"/>
    <property type="molecule type" value="Genomic_DNA"/>
</dbReference>
<evidence type="ECO:0000313" key="3">
    <source>
        <dbReference type="EMBL" id="CAB4174429.1"/>
    </source>
</evidence>
<name>A0A6J5MGK6_9CAUD</name>
<dbReference type="EMBL" id="LR797188">
    <property type="protein sequence ID" value="CAB4192601.1"/>
    <property type="molecule type" value="Genomic_DNA"/>
</dbReference>
<dbReference type="EMBL" id="LR796457">
    <property type="protein sequence ID" value="CAB4145422.1"/>
    <property type="molecule type" value="Genomic_DNA"/>
</dbReference>
<evidence type="ECO:0000313" key="2">
    <source>
        <dbReference type="EMBL" id="CAB4151038.1"/>
    </source>
</evidence>
<gene>
    <name evidence="4" type="ORF">UFOVP1032_113</name>
    <name evidence="5" type="ORF">UFOVP1125_29</name>
    <name evidence="6" type="ORF">UFOVP1173_127</name>
    <name evidence="7" type="ORF">UFOVP1241_45</name>
    <name evidence="8" type="ORF">UFOVP1491_113</name>
    <name evidence="9" type="ORF">UFOVP1579_113</name>
    <name evidence="1" type="ORF">UFOVP485_8</name>
    <name evidence="2" type="ORF">UFOVP575_112</name>
    <name evidence="3" type="ORF">UFOVP963_48</name>
</gene>
<evidence type="ECO:0000313" key="9">
    <source>
        <dbReference type="EMBL" id="CAB5231576.1"/>
    </source>
</evidence>
<dbReference type="EMBL" id="LR796983">
    <property type="protein sequence ID" value="CAB4179817.1"/>
    <property type="molecule type" value="Genomic_DNA"/>
</dbReference>
<evidence type="ECO:0000313" key="1">
    <source>
        <dbReference type="EMBL" id="CAB4145422.1"/>
    </source>
</evidence>
<dbReference type="EMBL" id="LR797080">
    <property type="protein sequence ID" value="CAB4185385.1"/>
    <property type="molecule type" value="Genomic_DNA"/>
</dbReference>
<protein>
    <submittedName>
        <fullName evidence="1">Uncharacterized protein</fullName>
    </submittedName>
</protein>
<dbReference type="EMBL" id="LR797131">
    <property type="protein sequence ID" value="CAB4189018.1"/>
    <property type="molecule type" value="Genomic_DNA"/>
</dbReference>
<proteinExistence type="predicted"/>
<reference evidence="1" key="1">
    <citation type="submission" date="2020-04" db="EMBL/GenBank/DDBJ databases">
        <authorList>
            <person name="Chiriac C."/>
            <person name="Salcher M."/>
            <person name="Ghai R."/>
            <person name="Kavagutti S V."/>
        </authorList>
    </citation>
    <scope>NUCLEOTIDE SEQUENCE</scope>
</reference>
<dbReference type="EMBL" id="LR796915">
    <property type="protein sequence ID" value="CAB4174429.1"/>
    <property type="molecule type" value="Genomic_DNA"/>
</dbReference>
<evidence type="ECO:0000313" key="5">
    <source>
        <dbReference type="EMBL" id="CAB4185385.1"/>
    </source>
</evidence>